<dbReference type="Proteomes" id="UP000634136">
    <property type="component" value="Unassembled WGS sequence"/>
</dbReference>
<name>A0A834X5I7_9FABA</name>
<protein>
    <submittedName>
        <fullName evidence="1">Uncharacterized protein</fullName>
    </submittedName>
</protein>
<comment type="caution">
    <text evidence="1">The sequence shown here is derived from an EMBL/GenBank/DDBJ whole genome shotgun (WGS) entry which is preliminary data.</text>
</comment>
<dbReference type="EMBL" id="JAAIUW010000003">
    <property type="protein sequence ID" value="KAF7838449.1"/>
    <property type="molecule type" value="Genomic_DNA"/>
</dbReference>
<accession>A0A834X5I7</accession>
<reference evidence="1" key="1">
    <citation type="submission" date="2020-09" db="EMBL/GenBank/DDBJ databases">
        <title>Genome-Enabled Discovery of Anthraquinone Biosynthesis in Senna tora.</title>
        <authorList>
            <person name="Kang S.-H."/>
            <person name="Pandey R.P."/>
            <person name="Lee C.-M."/>
            <person name="Sim J.-S."/>
            <person name="Jeong J.-T."/>
            <person name="Choi B.-S."/>
            <person name="Jung M."/>
            <person name="Ginzburg D."/>
            <person name="Zhao K."/>
            <person name="Won S.Y."/>
            <person name="Oh T.-J."/>
            <person name="Yu Y."/>
            <person name="Kim N.-H."/>
            <person name="Lee O.R."/>
            <person name="Lee T.-H."/>
            <person name="Bashyal P."/>
            <person name="Kim T.-S."/>
            <person name="Lee W.-H."/>
            <person name="Kawkins C."/>
            <person name="Kim C.-K."/>
            <person name="Kim J.S."/>
            <person name="Ahn B.O."/>
            <person name="Rhee S.Y."/>
            <person name="Sohng J.K."/>
        </authorList>
    </citation>
    <scope>NUCLEOTIDE SEQUENCE</scope>
    <source>
        <tissue evidence="1">Leaf</tissue>
    </source>
</reference>
<keyword evidence="2" id="KW-1185">Reference proteome</keyword>
<gene>
    <name evidence="1" type="ORF">G2W53_006931</name>
</gene>
<evidence type="ECO:0000313" key="1">
    <source>
        <dbReference type="EMBL" id="KAF7838449.1"/>
    </source>
</evidence>
<sequence length="27" mass="3100">MGDCDANSFIATHYYSLFFDPSRRASK</sequence>
<evidence type="ECO:0000313" key="2">
    <source>
        <dbReference type="Proteomes" id="UP000634136"/>
    </source>
</evidence>
<dbReference type="AlphaFoldDB" id="A0A834X5I7"/>
<proteinExistence type="predicted"/>
<organism evidence="1 2">
    <name type="scientific">Senna tora</name>
    <dbReference type="NCBI Taxonomy" id="362788"/>
    <lineage>
        <taxon>Eukaryota</taxon>
        <taxon>Viridiplantae</taxon>
        <taxon>Streptophyta</taxon>
        <taxon>Embryophyta</taxon>
        <taxon>Tracheophyta</taxon>
        <taxon>Spermatophyta</taxon>
        <taxon>Magnoliopsida</taxon>
        <taxon>eudicotyledons</taxon>
        <taxon>Gunneridae</taxon>
        <taxon>Pentapetalae</taxon>
        <taxon>rosids</taxon>
        <taxon>fabids</taxon>
        <taxon>Fabales</taxon>
        <taxon>Fabaceae</taxon>
        <taxon>Caesalpinioideae</taxon>
        <taxon>Cassia clade</taxon>
        <taxon>Senna</taxon>
    </lineage>
</organism>